<dbReference type="InterPro" id="IPR029058">
    <property type="entry name" value="AB_hydrolase_fold"/>
</dbReference>
<dbReference type="InterPro" id="IPR003140">
    <property type="entry name" value="PLipase/COase/thioEstase"/>
</dbReference>
<reference evidence="5" key="1">
    <citation type="submission" date="2022-01" db="EMBL/GenBank/DDBJ databases">
        <authorList>
            <person name="King R."/>
        </authorList>
    </citation>
    <scope>NUCLEOTIDE SEQUENCE</scope>
</reference>
<dbReference type="Proteomes" id="UP001152799">
    <property type="component" value="Chromosome 11"/>
</dbReference>
<dbReference type="SUPFAM" id="SSF53474">
    <property type="entry name" value="alpha/beta-Hydrolases"/>
    <property type="match status" value="1"/>
</dbReference>
<sequence>MSFTSLIKVPQSNKICSASVIFLHGSGDTGQAFLNWIKFLIGDVVSPHISFYFPTAPLRPYTPLGGELSYVWFDRYDITPEAPEHIETLQEIGANLKSLVNDIVNTGVPLNRIMIGGFSMGGALALHSAYRFTPGLAGTFALSSFLNKNSLVYSELKSETTPLYMAHGEKDTMVPISWGKKTYDELTKLNVKGEFVPLVYTLHELKKSELNGLFKWIEKRLPPLETDIQPLLKTDIQ</sequence>
<protein>
    <recommendedName>
        <fullName evidence="2">palmitoyl-protein hydrolase</fullName>
        <ecNumber evidence="2">3.1.2.22</ecNumber>
    </recommendedName>
</protein>
<evidence type="ECO:0000256" key="1">
    <source>
        <dbReference type="ARBA" id="ARBA00006499"/>
    </source>
</evidence>
<name>A0A9N9QK36_9CUCU</name>
<dbReference type="GO" id="GO:0052689">
    <property type="term" value="F:carboxylic ester hydrolase activity"/>
    <property type="evidence" value="ECO:0007669"/>
    <property type="project" value="TreeGrafter"/>
</dbReference>
<gene>
    <name evidence="5" type="ORF">CEUTPL_LOCUS2674</name>
</gene>
<dbReference type="GO" id="GO:0008474">
    <property type="term" value="F:palmitoyl-(protein) hydrolase activity"/>
    <property type="evidence" value="ECO:0007669"/>
    <property type="project" value="UniProtKB-EC"/>
</dbReference>
<dbReference type="AlphaFoldDB" id="A0A9N9QK36"/>
<comment type="similarity">
    <text evidence="1">Belongs to the AB hydrolase superfamily. AB hydrolase 2 family.</text>
</comment>
<evidence type="ECO:0000256" key="3">
    <source>
        <dbReference type="ARBA" id="ARBA00022801"/>
    </source>
</evidence>
<evidence type="ECO:0000259" key="4">
    <source>
        <dbReference type="Pfam" id="PF02230"/>
    </source>
</evidence>
<organism evidence="5 6">
    <name type="scientific">Ceutorhynchus assimilis</name>
    <name type="common">cabbage seed weevil</name>
    <dbReference type="NCBI Taxonomy" id="467358"/>
    <lineage>
        <taxon>Eukaryota</taxon>
        <taxon>Metazoa</taxon>
        <taxon>Ecdysozoa</taxon>
        <taxon>Arthropoda</taxon>
        <taxon>Hexapoda</taxon>
        <taxon>Insecta</taxon>
        <taxon>Pterygota</taxon>
        <taxon>Neoptera</taxon>
        <taxon>Endopterygota</taxon>
        <taxon>Coleoptera</taxon>
        <taxon>Polyphaga</taxon>
        <taxon>Cucujiformia</taxon>
        <taxon>Curculionidae</taxon>
        <taxon>Ceutorhynchinae</taxon>
        <taxon>Ceutorhynchus</taxon>
    </lineage>
</organism>
<dbReference type="Pfam" id="PF02230">
    <property type="entry name" value="Abhydrolase_2"/>
    <property type="match status" value="1"/>
</dbReference>
<dbReference type="InterPro" id="IPR050565">
    <property type="entry name" value="LYPA1-2/EST-like"/>
</dbReference>
<evidence type="ECO:0000313" key="6">
    <source>
        <dbReference type="Proteomes" id="UP001152799"/>
    </source>
</evidence>
<dbReference type="PANTHER" id="PTHR10655:SF17">
    <property type="entry name" value="LYSOPHOSPHOLIPASE-LIKE PROTEIN 1"/>
    <property type="match status" value="1"/>
</dbReference>
<dbReference type="EC" id="3.1.2.22" evidence="2"/>
<evidence type="ECO:0000313" key="5">
    <source>
        <dbReference type="EMBL" id="CAG9761984.1"/>
    </source>
</evidence>
<dbReference type="Gene3D" id="3.40.50.1820">
    <property type="entry name" value="alpha/beta hydrolase"/>
    <property type="match status" value="1"/>
</dbReference>
<dbReference type="EMBL" id="OU892287">
    <property type="protein sequence ID" value="CAG9761984.1"/>
    <property type="molecule type" value="Genomic_DNA"/>
</dbReference>
<dbReference type="OrthoDB" id="2418081at2759"/>
<proteinExistence type="inferred from homology"/>
<keyword evidence="6" id="KW-1185">Reference proteome</keyword>
<feature type="domain" description="Phospholipase/carboxylesterase/thioesterase" evidence="4">
    <location>
        <begin position="14"/>
        <end position="219"/>
    </location>
</feature>
<keyword evidence="3" id="KW-0378">Hydrolase</keyword>
<accession>A0A9N9QK36</accession>
<evidence type="ECO:0000256" key="2">
    <source>
        <dbReference type="ARBA" id="ARBA00012423"/>
    </source>
</evidence>
<dbReference type="PANTHER" id="PTHR10655">
    <property type="entry name" value="LYSOPHOSPHOLIPASE-RELATED"/>
    <property type="match status" value="1"/>
</dbReference>
<dbReference type="GO" id="GO:0005737">
    <property type="term" value="C:cytoplasm"/>
    <property type="evidence" value="ECO:0007669"/>
    <property type="project" value="TreeGrafter"/>
</dbReference>